<dbReference type="GO" id="GO:0006520">
    <property type="term" value="P:amino acid metabolic process"/>
    <property type="evidence" value="ECO:0007669"/>
    <property type="project" value="InterPro"/>
</dbReference>
<keyword evidence="5" id="KW-0665">Pyrimidine biosynthesis</keyword>
<proteinExistence type="inferred from homology"/>
<comment type="pathway">
    <text evidence="1">Pyrimidine metabolism; UMP biosynthesis via de novo pathway; (S)-dihydroorotate from bicarbonate: step 2/3.</text>
</comment>
<dbReference type="GO" id="GO:0006207">
    <property type="term" value="P:'de novo' pyrimidine nucleobase biosynthetic process"/>
    <property type="evidence" value="ECO:0007669"/>
    <property type="project" value="InterPro"/>
</dbReference>
<dbReference type="PRINTS" id="PR00100">
    <property type="entry name" value="AOTCASE"/>
</dbReference>
<organism evidence="10">
    <name type="scientific">bioreactor metagenome</name>
    <dbReference type="NCBI Taxonomy" id="1076179"/>
    <lineage>
        <taxon>unclassified sequences</taxon>
        <taxon>metagenomes</taxon>
        <taxon>ecological metagenomes</taxon>
    </lineage>
</organism>
<dbReference type="InterPro" id="IPR006132">
    <property type="entry name" value="Asp/Orn_carbamoyltranf_P-bd"/>
</dbReference>
<accession>A0A644Y9V6</accession>
<evidence type="ECO:0000256" key="4">
    <source>
        <dbReference type="ARBA" id="ARBA00022679"/>
    </source>
</evidence>
<dbReference type="GO" id="GO:0016597">
    <property type="term" value="F:amino acid binding"/>
    <property type="evidence" value="ECO:0007669"/>
    <property type="project" value="InterPro"/>
</dbReference>
<evidence type="ECO:0000256" key="6">
    <source>
        <dbReference type="ARBA" id="ARBA00043884"/>
    </source>
</evidence>
<dbReference type="Gene3D" id="3.40.50.1370">
    <property type="entry name" value="Aspartate/ornithine carbamoyltransferase"/>
    <property type="match status" value="2"/>
</dbReference>
<feature type="domain" description="Aspartate/ornithine carbamoyltransferase Asp/Orn-binding" evidence="8">
    <location>
        <begin position="149"/>
        <end position="298"/>
    </location>
</feature>
<evidence type="ECO:0000256" key="2">
    <source>
        <dbReference type="ARBA" id="ARBA00008896"/>
    </source>
</evidence>
<feature type="domain" description="Aspartate/ornithine carbamoyltransferase carbamoyl-P binding" evidence="9">
    <location>
        <begin position="2"/>
        <end position="140"/>
    </location>
</feature>
<evidence type="ECO:0000256" key="5">
    <source>
        <dbReference type="ARBA" id="ARBA00022975"/>
    </source>
</evidence>
<gene>
    <name evidence="10" type="primary">pyrB_24</name>
    <name evidence="10" type="ORF">SDC9_71906</name>
</gene>
<dbReference type="EC" id="2.1.3.2" evidence="3"/>
<dbReference type="InterPro" id="IPR006130">
    <property type="entry name" value="Asp/Orn_carbamoylTrfase"/>
</dbReference>
<dbReference type="SUPFAM" id="SSF53671">
    <property type="entry name" value="Aspartate/ornithine carbamoyltransferase"/>
    <property type="match status" value="1"/>
</dbReference>
<dbReference type="PANTHER" id="PTHR45753:SF6">
    <property type="entry name" value="ASPARTATE CARBAMOYLTRANSFERASE"/>
    <property type="match status" value="1"/>
</dbReference>
<dbReference type="GO" id="GO:0044205">
    <property type="term" value="P:'de novo' UMP biosynthetic process"/>
    <property type="evidence" value="ECO:0007669"/>
    <property type="project" value="UniProtKB-UniPathway"/>
</dbReference>
<evidence type="ECO:0000256" key="3">
    <source>
        <dbReference type="ARBA" id="ARBA00013008"/>
    </source>
</evidence>
<dbReference type="InterPro" id="IPR002082">
    <property type="entry name" value="Asp_carbamoyltransf"/>
</dbReference>
<dbReference type="PROSITE" id="PS00097">
    <property type="entry name" value="CARBAMOYLTRANSFERASE"/>
    <property type="match status" value="1"/>
</dbReference>
<evidence type="ECO:0000313" key="10">
    <source>
        <dbReference type="EMBL" id="MPM25412.1"/>
    </source>
</evidence>
<dbReference type="InterPro" id="IPR036901">
    <property type="entry name" value="Asp/Orn_carbamoylTrfase_sf"/>
</dbReference>
<name>A0A644Y9V6_9ZZZZ</name>
<dbReference type="InterPro" id="IPR006131">
    <property type="entry name" value="Asp_carbamoyltransf_Asp/Orn-bd"/>
</dbReference>
<dbReference type="FunFam" id="3.40.50.1370:FF:000002">
    <property type="entry name" value="Aspartate carbamoyltransferase 2"/>
    <property type="match status" value="1"/>
</dbReference>
<dbReference type="PANTHER" id="PTHR45753">
    <property type="entry name" value="ORNITHINE CARBAMOYLTRANSFERASE, MITOCHONDRIAL"/>
    <property type="match status" value="1"/>
</dbReference>
<comment type="function">
    <text evidence="6">Catalyzes the condensation of carbamoyl phosphate and aspartate to form carbamoyl aspartate and inorganic phosphate, the committed step in the de novo pyrimidine nucleotide biosynthesis pathway.</text>
</comment>
<comment type="catalytic activity">
    <reaction evidence="7">
        <text>carbamoyl phosphate + L-aspartate = N-carbamoyl-L-aspartate + phosphate + H(+)</text>
        <dbReference type="Rhea" id="RHEA:20013"/>
        <dbReference type="ChEBI" id="CHEBI:15378"/>
        <dbReference type="ChEBI" id="CHEBI:29991"/>
        <dbReference type="ChEBI" id="CHEBI:32814"/>
        <dbReference type="ChEBI" id="CHEBI:43474"/>
        <dbReference type="ChEBI" id="CHEBI:58228"/>
        <dbReference type="EC" id="2.1.3.2"/>
    </reaction>
</comment>
<evidence type="ECO:0000259" key="9">
    <source>
        <dbReference type="Pfam" id="PF02729"/>
    </source>
</evidence>
<reference evidence="10" key="1">
    <citation type="submission" date="2019-08" db="EMBL/GenBank/DDBJ databases">
        <authorList>
            <person name="Kucharzyk K."/>
            <person name="Murdoch R.W."/>
            <person name="Higgins S."/>
            <person name="Loffler F."/>
        </authorList>
    </citation>
    <scope>NUCLEOTIDE SEQUENCE</scope>
</reference>
<dbReference type="EMBL" id="VSSQ01004491">
    <property type="protein sequence ID" value="MPM25412.1"/>
    <property type="molecule type" value="Genomic_DNA"/>
</dbReference>
<dbReference type="AlphaFoldDB" id="A0A644Y9V6"/>
<dbReference type="Pfam" id="PF00185">
    <property type="entry name" value="OTCace"/>
    <property type="match status" value="1"/>
</dbReference>
<evidence type="ECO:0000256" key="7">
    <source>
        <dbReference type="ARBA" id="ARBA00048859"/>
    </source>
</evidence>
<comment type="similarity">
    <text evidence="2">Belongs to the aspartate/ornithine carbamoyltransferase superfamily. ATCase family.</text>
</comment>
<dbReference type="Pfam" id="PF02729">
    <property type="entry name" value="OTCace_N"/>
    <property type="match status" value="1"/>
</dbReference>
<protein>
    <recommendedName>
        <fullName evidence="3">aspartate carbamoyltransferase</fullName>
        <ecNumber evidence="3">2.1.3.2</ecNumber>
    </recommendedName>
</protein>
<evidence type="ECO:0000256" key="1">
    <source>
        <dbReference type="ARBA" id="ARBA00004852"/>
    </source>
</evidence>
<sequence length="350" mass="38631">MRSLIDFDQMTLEEWGELYDLAKDIMDNPKKYADSCKDKLVATLFYEPSTRTQFSFQAAALKLGAKVIGFSGTAGSSVSKGENLKDTIRIVAAYSDLIVMRNPSEGAAYAASLYSRVPIINAGDGGHLHPTQTLTDLTTLTALKGGAGGHTVGFCGDLKNGRTVHSLIKALVRFPGNSFVLISTPALRIPDYVKKVLEDSGASYREENSLEACIGDLDVLYMTRIQKERFESEEAYKKEAGVYILDAKKLAMAKQSLIVLHPLPKVDEITDEADEDPRCRYFDQAEFGMYIRMALLLTLLKEGKEASQPAWPRSNTDKSCGNPRCITKTEGYLPKLEDNGRCVYCDHALI</sequence>
<dbReference type="GO" id="GO:0004070">
    <property type="term" value="F:aspartate carbamoyltransferase activity"/>
    <property type="evidence" value="ECO:0007669"/>
    <property type="project" value="UniProtKB-EC"/>
</dbReference>
<dbReference type="NCBIfam" id="NF002032">
    <property type="entry name" value="PRK00856.1"/>
    <property type="match status" value="1"/>
</dbReference>
<dbReference type="NCBIfam" id="TIGR00670">
    <property type="entry name" value="asp_carb_tr"/>
    <property type="match status" value="1"/>
</dbReference>
<dbReference type="UniPathway" id="UPA00070">
    <property type="reaction ID" value="UER00116"/>
</dbReference>
<keyword evidence="4 10" id="KW-0808">Transferase</keyword>
<comment type="caution">
    <text evidence="10">The sequence shown here is derived from an EMBL/GenBank/DDBJ whole genome shotgun (WGS) entry which is preliminary data.</text>
</comment>
<dbReference type="PRINTS" id="PR00101">
    <property type="entry name" value="ATCASE"/>
</dbReference>
<evidence type="ECO:0000259" key="8">
    <source>
        <dbReference type="Pfam" id="PF00185"/>
    </source>
</evidence>